<keyword evidence="9" id="KW-1185">Reference proteome</keyword>
<evidence type="ECO:0000313" key="9">
    <source>
        <dbReference type="Proteomes" id="UP000473278"/>
    </source>
</evidence>
<dbReference type="GO" id="GO:0005886">
    <property type="term" value="C:plasma membrane"/>
    <property type="evidence" value="ECO:0007669"/>
    <property type="project" value="UniProtKB-SubCell"/>
</dbReference>
<feature type="domain" description="Mechanosensitive ion channel MscS" evidence="7">
    <location>
        <begin position="102"/>
        <end position="177"/>
    </location>
</feature>
<dbReference type="Gene3D" id="3.30.70.100">
    <property type="match status" value="1"/>
</dbReference>
<evidence type="ECO:0000256" key="2">
    <source>
        <dbReference type="ARBA" id="ARBA00022475"/>
    </source>
</evidence>
<comment type="caution">
    <text evidence="8">The sequence shown here is derived from an EMBL/GenBank/DDBJ whole genome shotgun (WGS) entry which is preliminary data.</text>
</comment>
<evidence type="ECO:0000256" key="1">
    <source>
        <dbReference type="ARBA" id="ARBA00004651"/>
    </source>
</evidence>
<evidence type="ECO:0000256" key="3">
    <source>
        <dbReference type="ARBA" id="ARBA00022692"/>
    </source>
</evidence>
<dbReference type="RefSeq" id="WP_165143492.1">
    <property type="nucleotide sequence ID" value="NZ_JAALLT010000004.1"/>
</dbReference>
<dbReference type="PANTHER" id="PTHR30221">
    <property type="entry name" value="SMALL-CONDUCTANCE MECHANOSENSITIVE CHANNEL"/>
    <property type="match status" value="1"/>
</dbReference>
<dbReference type="InterPro" id="IPR011066">
    <property type="entry name" value="MscS_channel_C_sf"/>
</dbReference>
<dbReference type="InterPro" id="IPR023408">
    <property type="entry name" value="MscS_beta-dom_sf"/>
</dbReference>
<evidence type="ECO:0000256" key="4">
    <source>
        <dbReference type="ARBA" id="ARBA00022989"/>
    </source>
</evidence>
<protein>
    <submittedName>
        <fullName evidence="8">Mechanosensitive ion channel family protein</fullName>
    </submittedName>
</protein>
<dbReference type="InterPro" id="IPR010920">
    <property type="entry name" value="LSM_dom_sf"/>
</dbReference>
<dbReference type="InterPro" id="IPR045275">
    <property type="entry name" value="MscS_archaea/bacteria_type"/>
</dbReference>
<dbReference type="Pfam" id="PF00924">
    <property type="entry name" value="MS_channel_2nd"/>
    <property type="match status" value="1"/>
</dbReference>
<dbReference type="InterPro" id="IPR006685">
    <property type="entry name" value="MscS_channel_2nd"/>
</dbReference>
<feature type="transmembrane region" description="Helical" evidence="6">
    <location>
        <begin position="20"/>
        <end position="41"/>
    </location>
</feature>
<dbReference type="Gene3D" id="2.30.30.60">
    <property type="match status" value="1"/>
</dbReference>
<keyword evidence="2" id="KW-1003">Cell membrane</keyword>
<keyword evidence="3 6" id="KW-0812">Transmembrane</keyword>
<keyword evidence="5 6" id="KW-0472">Membrane</keyword>
<gene>
    <name evidence="8" type="ORF">G3570_14190</name>
</gene>
<accession>A0A6M1T2Q6</accession>
<organism evidence="8 9">
    <name type="scientific">Halalkalibaculum roseum</name>
    <dbReference type="NCBI Taxonomy" id="2709311"/>
    <lineage>
        <taxon>Bacteria</taxon>
        <taxon>Pseudomonadati</taxon>
        <taxon>Balneolota</taxon>
        <taxon>Balneolia</taxon>
        <taxon>Balneolales</taxon>
        <taxon>Balneolaceae</taxon>
        <taxon>Halalkalibaculum</taxon>
    </lineage>
</organism>
<dbReference type="SUPFAM" id="SSF82689">
    <property type="entry name" value="Mechanosensitive channel protein MscS (YggB), C-terminal domain"/>
    <property type="match status" value="1"/>
</dbReference>
<dbReference type="GO" id="GO:0008381">
    <property type="term" value="F:mechanosensitive monoatomic ion channel activity"/>
    <property type="evidence" value="ECO:0007669"/>
    <property type="project" value="InterPro"/>
</dbReference>
<proteinExistence type="predicted"/>
<feature type="transmembrane region" description="Helical" evidence="6">
    <location>
        <begin position="62"/>
        <end position="78"/>
    </location>
</feature>
<evidence type="ECO:0000259" key="7">
    <source>
        <dbReference type="Pfam" id="PF00924"/>
    </source>
</evidence>
<dbReference type="SUPFAM" id="SSF50182">
    <property type="entry name" value="Sm-like ribonucleoproteins"/>
    <property type="match status" value="1"/>
</dbReference>
<dbReference type="PANTHER" id="PTHR30221:SF1">
    <property type="entry name" value="SMALL-CONDUCTANCE MECHANOSENSITIVE CHANNEL"/>
    <property type="match status" value="1"/>
</dbReference>
<evidence type="ECO:0000256" key="5">
    <source>
        <dbReference type="ARBA" id="ARBA00023136"/>
    </source>
</evidence>
<evidence type="ECO:0000256" key="6">
    <source>
        <dbReference type="SAM" id="Phobius"/>
    </source>
</evidence>
<comment type="subcellular location">
    <subcellularLocation>
        <location evidence="1">Cell membrane</location>
        <topology evidence="1">Multi-pass membrane protein</topology>
    </subcellularLocation>
</comment>
<dbReference type="Gene3D" id="1.10.287.1260">
    <property type="match status" value="1"/>
</dbReference>
<name>A0A6M1T2Q6_9BACT</name>
<dbReference type="AlphaFoldDB" id="A0A6M1T2Q6"/>
<evidence type="ECO:0000313" key="8">
    <source>
        <dbReference type="EMBL" id="NGP77794.1"/>
    </source>
</evidence>
<keyword evidence="4 6" id="KW-1133">Transmembrane helix</keyword>
<sequence>MDLESLNQEFSTFIEQFPSISYQIAATIIVILGLWLIRLIAVRIINKKIDDEKLQYKWRKNLTYVSGFLGLFIIGSIWSDGFKSFSTFLGLLSAGLAIALKDPVSDFAGWAFILWRKPFEVGDRIQIGDVKGDVIDVRLFKFTVLEIGNWVHADQSTGRVVHVSNHKVFTDSLANYTSDFEFIWNEIQVLITFESDWKKAKKILQEIADKHLKDFVNEAERQVKRATKSYLIHYRYLTPIVYTDVLDSGVNLTIRHLTNPRTRRKVSQAIWEDILDRFDEHDNIDLAYPTMRIER</sequence>
<reference evidence="8 9" key="1">
    <citation type="submission" date="2020-02" db="EMBL/GenBank/DDBJ databases">
        <title>Balneolaceae bacterium YR4-1, complete genome.</title>
        <authorList>
            <person name="Li Y."/>
            <person name="Wu S."/>
        </authorList>
    </citation>
    <scope>NUCLEOTIDE SEQUENCE [LARGE SCALE GENOMIC DNA]</scope>
    <source>
        <strain evidence="8 9">YR4-1</strain>
    </source>
</reference>
<dbReference type="Proteomes" id="UP000473278">
    <property type="component" value="Unassembled WGS sequence"/>
</dbReference>
<dbReference type="EMBL" id="JAALLT010000004">
    <property type="protein sequence ID" value="NGP77794.1"/>
    <property type="molecule type" value="Genomic_DNA"/>
</dbReference>